<dbReference type="Proteomes" id="UP001341840">
    <property type="component" value="Unassembled WGS sequence"/>
</dbReference>
<gene>
    <name evidence="2" type="ORF">PIB30_006517</name>
</gene>
<sequence length="164" mass="17032">MKGGGKRKASASEPQNDSNDAEPSTTSGPAQVLGDSVTVPVLEDFAVAAGGEGANPVVHGDSGVDSVGTGDQPVPLAENQNMEESQIAGAHHHPLISLIHAYLENTRQESGNQNANGGNGGNSHNSHPRIMQLPFNTPVTTGWPLTRENSRSEFKSSKLGLCSL</sequence>
<evidence type="ECO:0000256" key="1">
    <source>
        <dbReference type="SAM" id="MobiDB-lite"/>
    </source>
</evidence>
<proteinExistence type="predicted"/>
<protein>
    <submittedName>
        <fullName evidence="2">Uncharacterized protein</fullName>
    </submittedName>
</protein>
<feature type="compositionally biased region" description="Polar residues" evidence="1">
    <location>
        <begin position="12"/>
        <end position="29"/>
    </location>
</feature>
<feature type="region of interest" description="Disordered" evidence="1">
    <location>
        <begin position="1"/>
        <end position="36"/>
    </location>
</feature>
<feature type="compositionally biased region" description="Low complexity" evidence="1">
    <location>
        <begin position="57"/>
        <end position="71"/>
    </location>
</feature>
<name>A0ABU6W482_9FABA</name>
<organism evidence="2 3">
    <name type="scientific">Stylosanthes scabra</name>
    <dbReference type="NCBI Taxonomy" id="79078"/>
    <lineage>
        <taxon>Eukaryota</taxon>
        <taxon>Viridiplantae</taxon>
        <taxon>Streptophyta</taxon>
        <taxon>Embryophyta</taxon>
        <taxon>Tracheophyta</taxon>
        <taxon>Spermatophyta</taxon>
        <taxon>Magnoliopsida</taxon>
        <taxon>eudicotyledons</taxon>
        <taxon>Gunneridae</taxon>
        <taxon>Pentapetalae</taxon>
        <taxon>rosids</taxon>
        <taxon>fabids</taxon>
        <taxon>Fabales</taxon>
        <taxon>Fabaceae</taxon>
        <taxon>Papilionoideae</taxon>
        <taxon>50 kb inversion clade</taxon>
        <taxon>dalbergioids sensu lato</taxon>
        <taxon>Dalbergieae</taxon>
        <taxon>Pterocarpus clade</taxon>
        <taxon>Stylosanthes</taxon>
    </lineage>
</organism>
<accession>A0ABU6W482</accession>
<dbReference type="EMBL" id="JASCZI010181256">
    <property type="protein sequence ID" value="MED6180027.1"/>
    <property type="molecule type" value="Genomic_DNA"/>
</dbReference>
<feature type="region of interest" description="Disordered" evidence="1">
    <location>
        <begin position="53"/>
        <end position="76"/>
    </location>
</feature>
<reference evidence="2 3" key="1">
    <citation type="journal article" date="2023" name="Plants (Basel)">
        <title>Bridging the Gap: Combining Genomics and Transcriptomics Approaches to Understand Stylosanthes scabra, an Orphan Legume from the Brazilian Caatinga.</title>
        <authorList>
            <person name="Ferreira-Neto J.R.C."/>
            <person name="da Silva M.D."/>
            <person name="Binneck E."/>
            <person name="de Melo N.F."/>
            <person name="da Silva R.H."/>
            <person name="de Melo A.L.T.M."/>
            <person name="Pandolfi V."/>
            <person name="Bustamante F.O."/>
            <person name="Brasileiro-Vidal A.C."/>
            <person name="Benko-Iseppon A.M."/>
        </authorList>
    </citation>
    <scope>NUCLEOTIDE SEQUENCE [LARGE SCALE GENOMIC DNA]</scope>
    <source>
        <tissue evidence="2">Leaves</tissue>
    </source>
</reference>
<keyword evidence="3" id="KW-1185">Reference proteome</keyword>
<feature type="region of interest" description="Disordered" evidence="1">
    <location>
        <begin position="109"/>
        <end position="143"/>
    </location>
</feature>
<comment type="caution">
    <text evidence="2">The sequence shown here is derived from an EMBL/GenBank/DDBJ whole genome shotgun (WGS) entry which is preliminary data.</text>
</comment>
<evidence type="ECO:0000313" key="3">
    <source>
        <dbReference type="Proteomes" id="UP001341840"/>
    </source>
</evidence>
<evidence type="ECO:0000313" key="2">
    <source>
        <dbReference type="EMBL" id="MED6180027.1"/>
    </source>
</evidence>